<dbReference type="PROSITE" id="PS51918">
    <property type="entry name" value="RADICAL_SAM"/>
    <property type="match status" value="1"/>
</dbReference>
<evidence type="ECO:0000256" key="7">
    <source>
        <dbReference type="ARBA" id="ARBA00047326"/>
    </source>
</evidence>
<dbReference type="Gene3D" id="3.20.20.70">
    <property type="entry name" value="Aldolase class I"/>
    <property type="match status" value="1"/>
</dbReference>
<dbReference type="SFLD" id="SFLDG01058">
    <property type="entry name" value="lipoyl_synthase_like"/>
    <property type="match status" value="1"/>
</dbReference>
<organism evidence="10">
    <name type="scientific">candidate division TA06 bacterium ADurb.Bin131</name>
    <dbReference type="NCBI Taxonomy" id="1852827"/>
    <lineage>
        <taxon>Bacteria</taxon>
        <taxon>Bacteria division TA06</taxon>
    </lineage>
</organism>
<dbReference type="Pfam" id="PF04055">
    <property type="entry name" value="Radical_SAM"/>
    <property type="match status" value="1"/>
</dbReference>
<evidence type="ECO:0000256" key="2">
    <source>
        <dbReference type="ARBA" id="ARBA00022679"/>
    </source>
</evidence>
<evidence type="ECO:0000256" key="6">
    <source>
        <dbReference type="ARBA" id="ARBA00023014"/>
    </source>
</evidence>
<dbReference type="CDD" id="cd01335">
    <property type="entry name" value="Radical_SAM"/>
    <property type="match status" value="1"/>
</dbReference>
<dbReference type="UniPathway" id="UPA00538">
    <property type="reaction ID" value="UER00593"/>
</dbReference>
<comment type="cofactor">
    <cofactor evidence="8">
        <name>[4Fe-4S] cluster</name>
        <dbReference type="ChEBI" id="CHEBI:49883"/>
    </cofactor>
    <text evidence="8">Binds 2 [4Fe-4S] clusters per subunit. One cluster is coordinated with 3 cysteines and an exchangeable S-adenosyl-L-methionine.</text>
</comment>
<evidence type="ECO:0000259" key="9">
    <source>
        <dbReference type="PROSITE" id="PS51918"/>
    </source>
</evidence>
<evidence type="ECO:0000256" key="3">
    <source>
        <dbReference type="ARBA" id="ARBA00022691"/>
    </source>
</evidence>
<comment type="caution">
    <text evidence="10">The sequence shown here is derived from an EMBL/GenBank/DDBJ whole genome shotgun (WGS) entry which is preliminary data.</text>
</comment>
<keyword evidence="1 8" id="KW-0004">4Fe-4S</keyword>
<evidence type="ECO:0000256" key="5">
    <source>
        <dbReference type="ARBA" id="ARBA00023004"/>
    </source>
</evidence>
<name>A0A1V6CAL6_UNCT6</name>
<dbReference type="GO" id="GO:0051539">
    <property type="term" value="F:4 iron, 4 sulfur cluster binding"/>
    <property type="evidence" value="ECO:0007669"/>
    <property type="project" value="UniProtKB-UniRule"/>
</dbReference>
<dbReference type="AlphaFoldDB" id="A0A1V6CAL6"/>
<dbReference type="HAMAP" id="MF_00206">
    <property type="entry name" value="Lipoyl_synth"/>
    <property type="match status" value="1"/>
</dbReference>
<dbReference type="InterPro" id="IPR058240">
    <property type="entry name" value="rSAM_sf"/>
</dbReference>
<dbReference type="GO" id="GO:0009249">
    <property type="term" value="P:protein lipoylation"/>
    <property type="evidence" value="ECO:0007669"/>
    <property type="project" value="UniProtKB-UniRule"/>
</dbReference>
<sequence>MNRFPVWVKKTIKSSQEYETTKNILQRYGLNTVCVHARCPNIYECFGKKYASFMILGSICTRACRFCSVSHTTDMPDVDAEEPEKIAQAVKELGLRYVVITSPTRDDLPDGGAGHFARCIMEIRRENPGIKIEPLIPDFKGNKDFLMVVLDARPDVVSHNLETVPSLYSSVRPQANYATSLNVLENAKKHGFLIKSGIMVGLGETFDDVINVMNDLRNINCDFFVIGQYLKSAPENLDVKEFIKPEVFKEYKHIGEKIGFKMVFSGVFCRSSYMADIALSFF</sequence>
<accession>A0A1V6CAL6</accession>
<comment type="function">
    <text evidence="8">Catalyzes the radical-mediated insertion of two sulfur atoms into the C-6 and C-8 positions of the octanoyl moiety bound to the lipoyl domains of lipoate-dependent enzymes, thereby converting the octanoylated domains into lipoylated derivatives.</text>
</comment>
<keyword evidence="8" id="KW-0963">Cytoplasm</keyword>
<proteinExistence type="inferred from homology"/>
<dbReference type="GO" id="GO:0005737">
    <property type="term" value="C:cytoplasm"/>
    <property type="evidence" value="ECO:0007669"/>
    <property type="project" value="UniProtKB-SubCell"/>
</dbReference>
<dbReference type="NCBIfam" id="NF004019">
    <property type="entry name" value="PRK05481.1"/>
    <property type="match status" value="1"/>
</dbReference>
<comment type="similarity">
    <text evidence="8">Belongs to the radical SAM superfamily. Lipoyl synthase family.</text>
</comment>
<comment type="pathway">
    <text evidence="8">Protein modification; protein lipoylation via endogenous pathway; protein N(6)-(lipoyl)lysine from octanoyl-[acyl-carrier-protein]: step 2/2.</text>
</comment>
<feature type="binding site" evidence="8">
    <location>
        <position position="272"/>
    </location>
    <ligand>
        <name>[4Fe-4S] cluster</name>
        <dbReference type="ChEBI" id="CHEBI:49883"/>
        <label>1</label>
    </ligand>
</feature>
<dbReference type="InterPro" id="IPR007197">
    <property type="entry name" value="rSAM"/>
</dbReference>
<evidence type="ECO:0000256" key="1">
    <source>
        <dbReference type="ARBA" id="ARBA00022485"/>
    </source>
</evidence>
<keyword evidence="3 8" id="KW-0949">S-adenosyl-L-methionine</keyword>
<feature type="binding site" evidence="8">
    <location>
        <position position="64"/>
    </location>
    <ligand>
        <name>[4Fe-4S] cluster</name>
        <dbReference type="ChEBI" id="CHEBI:49883"/>
        <label>2</label>
        <note>4Fe-4S-S-AdoMet</note>
    </ligand>
</feature>
<keyword evidence="4 8" id="KW-0479">Metal-binding</keyword>
<dbReference type="EC" id="2.8.1.8" evidence="8"/>
<dbReference type="SFLD" id="SFLDF00271">
    <property type="entry name" value="lipoyl_synthase"/>
    <property type="match status" value="1"/>
</dbReference>
<dbReference type="PANTHER" id="PTHR10949:SF0">
    <property type="entry name" value="LIPOYL SYNTHASE, MITOCHONDRIAL"/>
    <property type="match status" value="1"/>
</dbReference>
<dbReference type="EMBL" id="MWDQ01000060">
    <property type="protein sequence ID" value="OQB73864.1"/>
    <property type="molecule type" value="Genomic_DNA"/>
</dbReference>
<dbReference type="GO" id="GO:0016992">
    <property type="term" value="F:lipoate synthase activity"/>
    <property type="evidence" value="ECO:0007669"/>
    <property type="project" value="UniProtKB-UniRule"/>
</dbReference>
<dbReference type="InterPro" id="IPR006638">
    <property type="entry name" value="Elp3/MiaA/NifB-like_rSAM"/>
</dbReference>
<dbReference type="InterPro" id="IPR003698">
    <property type="entry name" value="Lipoyl_synth"/>
</dbReference>
<dbReference type="GO" id="GO:0046872">
    <property type="term" value="F:metal ion binding"/>
    <property type="evidence" value="ECO:0007669"/>
    <property type="project" value="UniProtKB-KW"/>
</dbReference>
<dbReference type="PANTHER" id="PTHR10949">
    <property type="entry name" value="LIPOYL SYNTHASE"/>
    <property type="match status" value="1"/>
</dbReference>
<protein>
    <recommendedName>
        <fullName evidence="8">Lipoyl synthase</fullName>
        <ecNumber evidence="8">2.8.1.8</ecNumber>
    </recommendedName>
    <alternativeName>
        <fullName evidence="8">Lip-syn</fullName>
        <shortName evidence="8">LS</shortName>
    </alternativeName>
    <alternativeName>
        <fullName evidence="8">Lipoate synthase</fullName>
    </alternativeName>
    <alternativeName>
        <fullName evidence="8">Lipoic acid synthase</fullName>
    </alternativeName>
    <alternativeName>
        <fullName evidence="8">Sulfur insertion protein LipA</fullName>
    </alternativeName>
</protein>
<keyword evidence="2 8" id="KW-0808">Transferase</keyword>
<evidence type="ECO:0000256" key="4">
    <source>
        <dbReference type="ARBA" id="ARBA00022723"/>
    </source>
</evidence>
<dbReference type="NCBIfam" id="TIGR00510">
    <property type="entry name" value="lipA"/>
    <property type="match status" value="1"/>
</dbReference>
<evidence type="ECO:0000256" key="8">
    <source>
        <dbReference type="HAMAP-Rule" id="MF_00206"/>
    </source>
</evidence>
<reference evidence="10" key="1">
    <citation type="submission" date="2017-02" db="EMBL/GenBank/DDBJ databases">
        <title>Delving into the versatile metabolic prowess of the omnipresent phylum Bacteroidetes.</title>
        <authorList>
            <person name="Nobu M.K."/>
            <person name="Mei R."/>
            <person name="Narihiro T."/>
            <person name="Kuroda K."/>
            <person name="Liu W.-T."/>
        </authorList>
    </citation>
    <scope>NUCLEOTIDE SEQUENCE</scope>
    <source>
        <strain evidence="10">ADurb.Bin131</strain>
    </source>
</reference>
<feature type="binding site" evidence="8">
    <location>
        <position position="60"/>
    </location>
    <ligand>
        <name>[4Fe-4S] cluster</name>
        <dbReference type="ChEBI" id="CHEBI:49883"/>
        <label>2</label>
        <note>4Fe-4S-S-AdoMet</note>
    </ligand>
</feature>
<gene>
    <name evidence="8 10" type="primary">lipA</name>
    <name evidence="10" type="ORF">BWX89_00759</name>
</gene>
<comment type="subcellular location">
    <subcellularLocation>
        <location evidence="8">Cytoplasm</location>
    </subcellularLocation>
</comment>
<keyword evidence="6 8" id="KW-0411">Iron-sulfur</keyword>
<dbReference type="Proteomes" id="UP000485562">
    <property type="component" value="Unassembled WGS sequence"/>
</dbReference>
<dbReference type="NCBIfam" id="NF009544">
    <property type="entry name" value="PRK12928.1"/>
    <property type="match status" value="1"/>
</dbReference>
<keyword evidence="5 8" id="KW-0408">Iron</keyword>
<evidence type="ECO:0000313" key="10">
    <source>
        <dbReference type="EMBL" id="OQB73864.1"/>
    </source>
</evidence>
<feature type="binding site" evidence="8">
    <location>
        <position position="39"/>
    </location>
    <ligand>
        <name>[4Fe-4S] cluster</name>
        <dbReference type="ChEBI" id="CHEBI:49883"/>
        <label>1</label>
    </ligand>
</feature>
<dbReference type="SMART" id="SM00729">
    <property type="entry name" value="Elp3"/>
    <property type="match status" value="1"/>
</dbReference>
<feature type="binding site" evidence="8">
    <location>
        <position position="45"/>
    </location>
    <ligand>
        <name>[4Fe-4S] cluster</name>
        <dbReference type="ChEBI" id="CHEBI:49883"/>
        <label>1</label>
    </ligand>
</feature>
<dbReference type="SFLD" id="SFLDS00029">
    <property type="entry name" value="Radical_SAM"/>
    <property type="match status" value="1"/>
</dbReference>
<dbReference type="PIRSF" id="PIRSF005963">
    <property type="entry name" value="Lipoyl_synth"/>
    <property type="match status" value="1"/>
</dbReference>
<dbReference type="SUPFAM" id="SSF102114">
    <property type="entry name" value="Radical SAM enzymes"/>
    <property type="match status" value="1"/>
</dbReference>
<feature type="binding site" evidence="8">
    <location>
        <position position="34"/>
    </location>
    <ligand>
        <name>[4Fe-4S] cluster</name>
        <dbReference type="ChEBI" id="CHEBI:49883"/>
        <label>1</label>
    </ligand>
</feature>
<feature type="binding site" evidence="8">
    <location>
        <position position="67"/>
    </location>
    <ligand>
        <name>[4Fe-4S] cluster</name>
        <dbReference type="ChEBI" id="CHEBI:49883"/>
        <label>2</label>
        <note>4Fe-4S-S-AdoMet</note>
    </ligand>
</feature>
<comment type="catalytic activity">
    <reaction evidence="7 8">
        <text>[[Fe-S] cluster scaffold protein carrying a second [4Fe-4S](2+) cluster] + N(6)-octanoyl-L-lysyl-[protein] + 2 oxidized [2Fe-2S]-[ferredoxin] + 2 S-adenosyl-L-methionine + 4 H(+) = [[Fe-S] cluster scaffold protein] + N(6)-[(R)-dihydrolipoyl]-L-lysyl-[protein] + 4 Fe(3+) + 2 hydrogen sulfide + 2 5'-deoxyadenosine + 2 L-methionine + 2 reduced [2Fe-2S]-[ferredoxin]</text>
        <dbReference type="Rhea" id="RHEA:16585"/>
        <dbReference type="Rhea" id="RHEA-COMP:9928"/>
        <dbReference type="Rhea" id="RHEA-COMP:10000"/>
        <dbReference type="Rhea" id="RHEA-COMP:10001"/>
        <dbReference type="Rhea" id="RHEA-COMP:10475"/>
        <dbReference type="Rhea" id="RHEA-COMP:14568"/>
        <dbReference type="Rhea" id="RHEA-COMP:14569"/>
        <dbReference type="ChEBI" id="CHEBI:15378"/>
        <dbReference type="ChEBI" id="CHEBI:17319"/>
        <dbReference type="ChEBI" id="CHEBI:29034"/>
        <dbReference type="ChEBI" id="CHEBI:29919"/>
        <dbReference type="ChEBI" id="CHEBI:33722"/>
        <dbReference type="ChEBI" id="CHEBI:33737"/>
        <dbReference type="ChEBI" id="CHEBI:33738"/>
        <dbReference type="ChEBI" id="CHEBI:57844"/>
        <dbReference type="ChEBI" id="CHEBI:59789"/>
        <dbReference type="ChEBI" id="CHEBI:78809"/>
        <dbReference type="ChEBI" id="CHEBI:83100"/>
        <dbReference type="EC" id="2.8.1.8"/>
    </reaction>
</comment>
<feature type="domain" description="Radical SAM core" evidence="9">
    <location>
        <begin position="46"/>
        <end position="261"/>
    </location>
</feature>
<dbReference type="InterPro" id="IPR013785">
    <property type="entry name" value="Aldolase_TIM"/>
</dbReference>